<keyword evidence="10 12" id="KW-1133">Transmembrane helix</keyword>
<protein>
    <recommendedName>
        <fullName evidence="4 12">GPI mannosyltransferase 2</fullName>
        <ecNumber evidence="12">2.4.1.-</ecNumber>
    </recommendedName>
</protein>
<feature type="transmembrane region" description="Helical" evidence="12">
    <location>
        <begin position="203"/>
        <end position="230"/>
    </location>
</feature>
<dbReference type="Proteomes" id="UP000190274">
    <property type="component" value="Chromosome F"/>
</dbReference>
<dbReference type="OrthoDB" id="10252502at2759"/>
<feature type="transmembrane region" description="Helical" evidence="12">
    <location>
        <begin position="343"/>
        <end position="361"/>
    </location>
</feature>
<dbReference type="EMBL" id="LT598458">
    <property type="protein sequence ID" value="SCU90718.1"/>
    <property type="molecule type" value="Genomic_DNA"/>
</dbReference>
<proteinExistence type="inferred from homology"/>
<evidence type="ECO:0000256" key="11">
    <source>
        <dbReference type="ARBA" id="ARBA00023136"/>
    </source>
</evidence>
<organism evidence="13 14">
    <name type="scientific">Lachancea dasiensis</name>
    <dbReference type="NCBI Taxonomy" id="1072105"/>
    <lineage>
        <taxon>Eukaryota</taxon>
        <taxon>Fungi</taxon>
        <taxon>Dikarya</taxon>
        <taxon>Ascomycota</taxon>
        <taxon>Saccharomycotina</taxon>
        <taxon>Saccharomycetes</taxon>
        <taxon>Saccharomycetales</taxon>
        <taxon>Saccharomycetaceae</taxon>
        <taxon>Lachancea</taxon>
    </lineage>
</organism>
<evidence type="ECO:0000256" key="7">
    <source>
        <dbReference type="ARBA" id="ARBA00022679"/>
    </source>
</evidence>
<keyword evidence="14" id="KW-1185">Reference proteome</keyword>
<evidence type="ECO:0000256" key="6">
    <source>
        <dbReference type="ARBA" id="ARBA00022676"/>
    </source>
</evidence>
<dbReference type="InterPro" id="IPR007315">
    <property type="entry name" value="PIG-V/Gpi18"/>
</dbReference>
<feature type="transmembrane region" description="Helical" evidence="12">
    <location>
        <begin position="404"/>
        <end position="425"/>
    </location>
</feature>
<dbReference type="PANTHER" id="PTHR12468">
    <property type="entry name" value="GPI MANNOSYLTRANSFERASE 2"/>
    <property type="match status" value="1"/>
</dbReference>
<keyword evidence="7 12" id="KW-0808">Transferase</keyword>
<keyword evidence="9 12" id="KW-0256">Endoplasmic reticulum</keyword>
<feature type="transmembrane region" description="Helical" evidence="12">
    <location>
        <begin position="145"/>
        <end position="166"/>
    </location>
</feature>
<evidence type="ECO:0000313" key="14">
    <source>
        <dbReference type="Proteomes" id="UP000190274"/>
    </source>
</evidence>
<evidence type="ECO:0000256" key="4">
    <source>
        <dbReference type="ARBA" id="ARBA00013795"/>
    </source>
</evidence>
<dbReference type="PANTHER" id="PTHR12468:SF2">
    <property type="entry name" value="GPI MANNOSYLTRANSFERASE 2"/>
    <property type="match status" value="1"/>
</dbReference>
<evidence type="ECO:0000256" key="1">
    <source>
        <dbReference type="ARBA" id="ARBA00004477"/>
    </source>
</evidence>
<gene>
    <name evidence="13" type="ORF">LADA_0F06018G</name>
</gene>
<evidence type="ECO:0000256" key="10">
    <source>
        <dbReference type="ARBA" id="ARBA00022989"/>
    </source>
</evidence>
<evidence type="ECO:0000256" key="9">
    <source>
        <dbReference type="ARBA" id="ARBA00022824"/>
    </source>
</evidence>
<dbReference type="Pfam" id="PF04188">
    <property type="entry name" value="Mannosyl_trans2"/>
    <property type="match status" value="1"/>
</dbReference>
<dbReference type="EC" id="2.4.1.-" evidence="12"/>
<comment type="caution">
    <text evidence="12">Lacks conserved residue(s) required for the propagation of feature annotation.</text>
</comment>
<dbReference type="GO" id="GO:0005789">
    <property type="term" value="C:endoplasmic reticulum membrane"/>
    <property type="evidence" value="ECO:0007669"/>
    <property type="project" value="UniProtKB-SubCell"/>
</dbReference>
<dbReference type="GO" id="GO:0120563">
    <property type="term" value="F:dol-P-Man:Man(1)GlcN-acyl-PI alpha-1,6-mannosyltransferase activity"/>
    <property type="evidence" value="ECO:0007669"/>
    <property type="project" value="EnsemblFungi"/>
</dbReference>
<keyword evidence="11 12" id="KW-0472">Membrane</keyword>
<comment type="subcellular location">
    <subcellularLocation>
        <location evidence="1 12">Endoplasmic reticulum membrane</location>
        <topology evidence="1 12">Multi-pass membrane protein</topology>
    </subcellularLocation>
</comment>
<dbReference type="UniPathway" id="UPA00196"/>
<sequence>MNACKITGFFVAAKAVQYLIVFCTPVDQFDTSTKLFLAQYVAEKEIETWINVRFWNKLLAWDAVFFLKTAMTNARPEFEHENAFSSLWSLILRSASRDSTNIYTILKTGVIIENLLHYGAAALLYQLTLKTFESNVLKSHHIHNLAKLSTILFIASSAAGFCLGVYSEPLSTFFTLLGMICRERTIHFDVYGNLRICWLKWPLYAIFSTACFTVAFINRPICIILGSYYLFDLFYLIKARQYKQAMFMPCVSGCCMFVIFLYHQYYLPFQVYCPERGEWCLNTIFDLPVSYRSLYSYIQDYYWNNGILRYWTLNNIPNFLFALPNVVVMWYATVYFSHQYPCFNLKSLVFMSRVFLIIMAFFAHTQVINRVSTFIPLHLWYVADRINKLYQGKDTPMKGDDKLIRYYVGWLLFWIPLQTALYASFLPPA</sequence>
<keyword evidence="6 12" id="KW-0328">Glycosyltransferase</keyword>
<dbReference type="AlphaFoldDB" id="A0A1G4JJM8"/>
<evidence type="ECO:0000256" key="2">
    <source>
        <dbReference type="ARBA" id="ARBA00004687"/>
    </source>
</evidence>
<keyword evidence="5 12" id="KW-0337">GPI-anchor biosynthesis</keyword>
<comment type="similarity">
    <text evidence="3 12">Belongs to the PIGV family.</text>
</comment>
<evidence type="ECO:0000256" key="12">
    <source>
        <dbReference type="RuleBase" id="RU363112"/>
    </source>
</evidence>
<feature type="transmembrane region" description="Helical" evidence="12">
    <location>
        <begin position="316"/>
        <end position="336"/>
    </location>
</feature>
<reference evidence="13 14" key="1">
    <citation type="submission" date="2016-03" db="EMBL/GenBank/DDBJ databases">
        <authorList>
            <person name="Devillers H."/>
        </authorList>
    </citation>
    <scope>NUCLEOTIDE SEQUENCE [LARGE SCALE GENOMIC DNA]</scope>
    <source>
        <strain evidence="13">CBS 10888</strain>
    </source>
</reference>
<keyword evidence="8 12" id="KW-0812">Transmembrane</keyword>
<dbReference type="STRING" id="1266660.A0A1G4JJM8"/>
<comment type="function">
    <text evidence="12">Mannosyltransferase involved in glycosylphosphatidylinositol-anchor biosynthesis.</text>
</comment>
<accession>A0A1G4JJM8</accession>
<feature type="transmembrane region" description="Helical" evidence="12">
    <location>
        <begin position="242"/>
        <end position="262"/>
    </location>
</feature>
<evidence type="ECO:0000256" key="3">
    <source>
        <dbReference type="ARBA" id="ARBA00008698"/>
    </source>
</evidence>
<evidence type="ECO:0000313" key="13">
    <source>
        <dbReference type="EMBL" id="SCU90718.1"/>
    </source>
</evidence>
<dbReference type="GO" id="GO:0006506">
    <property type="term" value="P:GPI anchor biosynthetic process"/>
    <property type="evidence" value="ECO:0007669"/>
    <property type="project" value="UniProtKB-UniPathway"/>
</dbReference>
<evidence type="ECO:0000256" key="8">
    <source>
        <dbReference type="ARBA" id="ARBA00022692"/>
    </source>
</evidence>
<dbReference type="GO" id="GO:0120097">
    <property type="term" value="C:glycosylphosphatidylinositol-mannosyltransferase II complex"/>
    <property type="evidence" value="ECO:0007669"/>
    <property type="project" value="EnsemblFungi"/>
</dbReference>
<comment type="pathway">
    <text evidence="2 12">Glycolipid biosynthesis; glycosylphosphatidylinositol-anchor biosynthesis.</text>
</comment>
<name>A0A1G4JJM8_9SACH</name>
<evidence type="ECO:0000256" key="5">
    <source>
        <dbReference type="ARBA" id="ARBA00022502"/>
    </source>
</evidence>